<proteinExistence type="inferred from homology"/>
<dbReference type="InterPro" id="IPR013249">
    <property type="entry name" value="RNA_pol_sigma70_r4_t2"/>
</dbReference>
<dbReference type="CDD" id="cd06171">
    <property type="entry name" value="Sigma70_r4"/>
    <property type="match status" value="1"/>
</dbReference>
<comment type="similarity">
    <text evidence="1">Belongs to the sigma-70 factor family. ECF subfamily.</text>
</comment>
<dbReference type="InterPro" id="IPR014284">
    <property type="entry name" value="RNA_pol_sigma-70_dom"/>
</dbReference>
<name>A0ABW4IIK2_9SPHI</name>
<dbReference type="SUPFAM" id="SSF88946">
    <property type="entry name" value="Sigma2 domain of RNA polymerase sigma factors"/>
    <property type="match status" value="1"/>
</dbReference>
<evidence type="ECO:0000256" key="4">
    <source>
        <dbReference type="ARBA" id="ARBA00023163"/>
    </source>
</evidence>
<feature type="domain" description="RNA polymerase sigma factor 70 region 4 type 2" evidence="5">
    <location>
        <begin position="128"/>
        <end position="178"/>
    </location>
</feature>
<dbReference type="Gene3D" id="1.10.10.10">
    <property type="entry name" value="Winged helix-like DNA-binding domain superfamily/Winged helix DNA-binding domain"/>
    <property type="match status" value="1"/>
</dbReference>
<evidence type="ECO:0000313" key="7">
    <source>
        <dbReference type="Proteomes" id="UP001597118"/>
    </source>
</evidence>
<keyword evidence="3" id="KW-0731">Sigma factor</keyword>
<keyword evidence="7" id="KW-1185">Reference proteome</keyword>
<sequence>MHSKEPIKNWNLLLEGDKQGLYECFDFFYDDLYRFGFSLYRDHDLIRDSIQNLFIELWEMRDKLQNVKNIKQYVFTIYKRIIYKTNKNLDNQSIGFEDILEEINNNFLIEQSYETILIESQVDEMKRKQLKDALDTLSPRQLQIIQLKFFDRKTYEEIVAITNLTERTIYNTLHNALKVLRENPFFVFKKQ</sequence>
<keyword evidence="2" id="KW-0805">Transcription regulation</keyword>
<dbReference type="Gene3D" id="1.10.1740.10">
    <property type="match status" value="1"/>
</dbReference>
<evidence type="ECO:0000256" key="3">
    <source>
        <dbReference type="ARBA" id="ARBA00023082"/>
    </source>
</evidence>
<evidence type="ECO:0000256" key="1">
    <source>
        <dbReference type="ARBA" id="ARBA00010641"/>
    </source>
</evidence>
<dbReference type="PANTHER" id="PTHR43133">
    <property type="entry name" value="RNA POLYMERASE ECF-TYPE SIGMA FACTO"/>
    <property type="match status" value="1"/>
</dbReference>
<keyword evidence="4" id="KW-0804">Transcription</keyword>
<evidence type="ECO:0000256" key="2">
    <source>
        <dbReference type="ARBA" id="ARBA00023015"/>
    </source>
</evidence>
<evidence type="ECO:0000259" key="5">
    <source>
        <dbReference type="Pfam" id="PF08281"/>
    </source>
</evidence>
<protein>
    <submittedName>
        <fullName evidence="6">RNA polymerase sigma factor</fullName>
    </submittedName>
</protein>
<dbReference type="EMBL" id="JBHUDG010000051">
    <property type="protein sequence ID" value="MFD1631893.1"/>
    <property type="molecule type" value="Genomic_DNA"/>
</dbReference>
<dbReference type="RefSeq" id="WP_379664215.1">
    <property type="nucleotide sequence ID" value="NZ_JBHUDG010000051.1"/>
</dbReference>
<dbReference type="SUPFAM" id="SSF88659">
    <property type="entry name" value="Sigma3 and sigma4 domains of RNA polymerase sigma factors"/>
    <property type="match status" value="1"/>
</dbReference>
<dbReference type="PANTHER" id="PTHR43133:SF46">
    <property type="entry name" value="RNA POLYMERASE SIGMA-70 FACTOR ECF SUBFAMILY"/>
    <property type="match status" value="1"/>
</dbReference>
<gene>
    <name evidence="6" type="ORF">ACFSAH_18625</name>
</gene>
<dbReference type="Pfam" id="PF08281">
    <property type="entry name" value="Sigma70_r4_2"/>
    <property type="match status" value="1"/>
</dbReference>
<dbReference type="InterPro" id="IPR013324">
    <property type="entry name" value="RNA_pol_sigma_r3/r4-like"/>
</dbReference>
<dbReference type="NCBIfam" id="TIGR02937">
    <property type="entry name" value="sigma70-ECF"/>
    <property type="match status" value="1"/>
</dbReference>
<dbReference type="Proteomes" id="UP001597118">
    <property type="component" value="Unassembled WGS sequence"/>
</dbReference>
<evidence type="ECO:0000313" key="6">
    <source>
        <dbReference type="EMBL" id="MFD1631893.1"/>
    </source>
</evidence>
<comment type="caution">
    <text evidence="6">The sequence shown here is derived from an EMBL/GenBank/DDBJ whole genome shotgun (WGS) entry which is preliminary data.</text>
</comment>
<dbReference type="InterPro" id="IPR039425">
    <property type="entry name" value="RNA_pol_sigma-70-like"/>
</dbReference>
<dbReference type="InterPro" id="IPR036388">
    <property type="entry name" value="WH-like_DNA-bd_sf"/>
</dbReference>
<organism evidence="6 7">
    <name type="scientific">Pseudopedobacter beijingensis</name>
    <dbReference type="NCBI Taxonomy" id="1207056"/>
    <lineage>
        <taxon>Bacteria</taxon>
        <taxon>Pseudomonadati</taxon>
        <taxon>Bacteroidota</taxon>
        <taxon>Sphingobacteriia</taxon>
        <taxon>Sphingobacteriales</taxon>
        <taxon>Sphingobacteriaceae</taxon>
        <taxon>Pseudopedobacter</taxon>
    </lineage>
</organism>
<accession>A0ABW4IIK2</accession>
<dbReference type="InterPro" id="IPR013325">
    <property type="entry name" value="RNA_pol_sigma_r2"/>
</dbReference>
<reference evidence="7" key="1">
    <citation type="journal article" date="2019" name="Int. J. Syst. Evol. Microbiol.">
        <title>The Global Catalogue of Microorganisms (GCM) 10K type strain sequencing project: providing services to taxonomists for standard genome sequencing and annotation.</title>
        <authorList>
            <consortium name="The Broad Institute Genomics Platform"/>
            <consortium name="The Broad Institute Genome Sequencing Center for Infectious Disease"/>
            <person name="Wu L."/>
            <person name="Ma J."/>
        </authorList>
    </citation>
    <scope>NUCLEOTIDE SEQUENCE [LARGE SCALE GENOMIC DNA]</scope>
    <source>
        <strain evidence="7">CCUG 53762</strain>
    </source>
</reference>